<dbReference type="Proteomes" id="UP000682967">
    <property type="component" value="Chromosome"/>
</dbReference>
<dbReference type="RefSeq" id="WP_160164312.1">
    <property type="nucleotide sequence ID" value="NZ_AOLR01000005.1"/>
</dbReference>
<feature type="domain" description="Restriction endonuclease type IV Mrr" evidence="3">
    <location>
        <begin position="34"/>
        <end position="149"/>
    </location>
</feature>
<accession>A0A8T8KDU7</accession>
<sequence>MDGGGPPSDDNSASTIQQQRKTDSLDDAELKERLQSMDEYEFEYFIGDLWEKVGWRTEVSQASADAGIDVIAEKDKPYHQKKVIQAKRYGENTTVGGPDIQQYASLKRQVPNTDSVVIVTTSSFTSSAKSRADELNVKLVDGDGLVDMVRQYDAGSLVDQYTDLSTSTKQNTQSEPTPSGYVPTTEDSVAETSTKPKTEPLVTGFAGFNKWHYVAAVAVLLTYAMADVSDGALLIFYFLGIITLYLDIRYVRKATDYSPRAWPYLLGMVFALAIIVVPAYLINRFRYTN</sequence>
<keyword evidence="2" id="KW-0812">Transmembrane</keyword>
<feature type="transmembrane region" description="Helical" evidence="2">
    <location>
        <begin position="232"/>
        <end position="250"/>
    </location>
</feature>
<feature type="compositionally biased region" description="Polar residues" evidence="1">
    <location>
        <begin position="185"/>
        <end position="194"/>
    </location>
</feature>
<dbReference type="InterPro" id="IPR011856">
    <property type="entry name" value="tRNA_endonuc-like_dom_sf"/>
</dbReference>
<keyword evidence="4" id="KW-0378">Hydrolase</keyword>
<evidence type="ECO:0000259" key="3">
    <source>
        <dbReference type="Pfam" id="PF04471"/>
    </source>
</evidence>
<evidence type="ECO:0000256" key="1">
    <source>
        <dbReference type="SAM" id="MobiDB-lite"/>
    </source>
</evidence>
<dbReference type="KEGG" id="hsin:KDQ40_01105"/>
<keyword evidence="2" id="KW-1133">Transmembrane helix</keyword>
<keyword evidence="4" id="KW-0540">Nuclease</keyword>
<dbReference type="PANTHER" id="PTHR30015:SF7">
    <property type="entry name" value="TYPE IV METHYL-DIRECTED RESTRICTION ENZYME ECOKMRR"/>
    <property type="match status" value="1"/>
</dbReference>
<dbReference type="PANTHER" id="PTHR30015">
    <property type="entry name" value="MRR RESTRICTION SYSTEM PROTEIN"/>
    <property type="match status" value="1"/>
</dbReference>
<feature type="region of interest" description="Disordered" evidence="1">
    <location>
        <begin position="164"/>
        <end position="194"/>
    </location>
</feature>
<organism evidence="4 5">
    <name type="scientific">Haloarcula marismortui ATCC 33800</name>
    <dbReference type="NCBI Taxonomy" id="662476"/>
    <lineage>
        <taxon>Archaea</taxon>
        <taxon>Methanobacteriati</taxon>
        <taxon>Methanobacteriota</taxon>
        <taxon>Stenosarchaea group</taxon>
        <taxon>Halobacteria</taxon>
        <taxon>Halobacteriales</taxon>
        <taxon>Haloarculaceae</taxon>
        <taxon>Haloarcula</taxon>
    </lineage>
</organism>
<feature type="compositionally biased region" description="Basic and acidic residues" evidence="1">
    <location>
        <begin position="20"/>
        <end position="30"/>
    </location>
</feature>
<protein>
    <submittedName>
        <fullName evidence="4">Restriction endonuclease</fullName>
    </submittedName>
</protein>
<dbReference type="AlphaFoldDB" id="A0A8T8KDU7"/>
<dbReference type="SUPFAM" id="SSF52980">
    <property type="entry name" value="Restriction endonuclease-like"/>
    <property type="match status" value="1"/>
</dbReference>
<gene>
    <name evidence="4" type="ORF">KDQ40_01105</name>
</gene>
<feature type="compositionally biased region" description="Polar residues" evidence="1">
    <location>
        <begin position="9"/>
        <end position="19"/>
    </location>
</feature>
<keyword evidence="4" id="KW-0255">Endonuclease</keyword>
<dbReference type="InterPro" id="IPR007560">
    <property type="entry name" value="Restrct_endonuc_IV_Mrr"/>
</dbReference>
<dbReference type="GO" id="GO:0003677">
    <property type="term" value="F:DNA binding"/>
    <property type="evidence" value="ECO:0007669"/>
    <property type="project" value="InterPro"/>
</dbReference>
<feature type="compositionally biased region" description="Polar residues" evidence="1">
    <location>
        <begin position="164"/>
        <end position="177"/>
    </location>
</feature>
<dbReference type="OrthoDB" id="141004at2157"/>
<proteinExistence type="predicted"/>
<feature type="transmembrane region" description="Helical" evidence="2">
    <location>
        <begin position="262"/>
        <end position="282"/>
    </location>
</feature>
<dbReference type="GeneID" id="64821511"/>
<feature type="transmembrane region" description="Helical" evidence="2">
    <location>
        <begin position="211"/>
        <end position="226"/>
    </location>
</feature>
<evidence type="ECO:0000313" key="5">
    <source>
        <dbReference type="Proteomes" id="UP000682967"/>
    </source>
</evidence>
<evidence type="ECO:0000256" key="2">
    <source>
        <dbReference type="SAM" id="Phobius"/>
    </source>
</evidence>
<dbReference type="Pfam" id="PF04471">
    <property type="entry name" value="Mrr_cat"/>
    <property type="match status" value="1"/>
</dbReference>
<dbReference type="Gene3D" id="3.40.1350.10">
    <property type="match status" value="1"/>
</dbReference>
<keyword evidence="2" id="KW-0472">Membrane</keyword>
<reference evidence="4" key="1">
    <citation type="submission" date="2021-04" db="EMBL/GenBank/DDBJ databases">
        <title>Complete Genome sequence and Methylome Analysis of the Haloarchaeon Haloarcula sinaiiensis.</title>
        <authorList>
            <person name="Fomenkov A."/>
            <person name="DasSarma P."/>
            <person name="DasSarma S."/>
            <person name="Roberts R.J."/>
        </authorList>
    </citation>
    <scope>NUCLEOTIDE SEQUENCE</scope>
    <source>
        <strain evidence="4">ATCC 33800</strain>
    </source>
</reference>
<dbReference type="InterPro" id="IPR011335">
    <property type="entry name" value="Restrct_endonuc-II-like"/>
</dbReference>
<feature type="region of interest" description="Disordered" evidence="1">
    <location>
        <begin position="1"/>
        <end position="30"/>
    </location>
</feature>
<dbReference type="GO" id="GO:0009307">
    <property type="term" value="P:DNA restriction-modification system"/>
    <property type="evidence" value="ECO:0007669"/>
    <property type="project" value="InterPro"/>
</dbReference>
<dbReference type="EMBL" id="CP073366">
    <property type="protein sequence ID" value="QUJ72381.1"/>
    <property type="molecule type" value="Genomic_DNA"/>
</dbReference>
<evidence type="ECO:0000313" key="4">
    <source>
        <dbReference type="EMBL" id="QUJ72381.1"/>
    </source>
</evidence>
<name>A0A8T8KDU7_9EURY</name>
<dbReference type="GO" id="GO:0015666">
    <property type="term" value="F:restriction endodeoxyribonuclease activity"/>
    <property type="evidence" value="ECO:0007669"/>
    <property type="project" value="TreeGrafter"/>
</dbReference>
<dbReference type="InterPro" id="IPR052906">
    <property type="entry name" value="Type_IV_Methyl-Rstrct_Enzyme"/>
</dbReference>